<evidence type="ECO:0000256" key="4">
    <source>
        <dbReference type="PIRSR" id="PIRSR005739-1"/>
    </source>
</evidence>
<organism evidence="6 7">
    <name type="scientific">Panicum virgatum</name>
    <name type="common">Blackwell switchgrass</name>
    <dbReference type="NCBI Taxonomy" id="38727"/>
    <lineage>
        <taxon>Eukaryota</taxon>
        <taxon>Viridiplantae</taxon>
        <taxon>Streptophyta</taxon>
        <taxon>Embryophyta</taxon>
        <taxon>Tracheophyta</taxon>
        <taxon>Spermatophyta</taxon>
        <taxon>Magnoliopsida</taxon>
        <taxon>Liliopsida</taxon>
        <taxon>Poales</taxon>
        <taxon>Poaceae</taxon>
        <taxon>PACMAD clade</taxon>
        <taxon>Panicoideae</taxon>
        <taxon>Panicodae</taxon>
        <taxon>Paniceae</taxon>
        <taxon>Panicinae</taxon>
        <taxon>Panicum</taxon>
        <taxon>Panicum sect. Hiantes</taxon>
    </lineage>
</organism>
<dbReference type="GO" id="GO:0008171">
    <property type="term" value="F:O-methyltransferase activity"/>
    <property type="evidence" value="ECO:0007669"/>
    <property type="project" value="InterPro"/>
</dbReference>
<keyword evidence="1" id="KW-0489">Methyltransferase</keyword>
<dbReference type="InterPro" id="IPR016461">
    <property type="entry name" value="COMT-like"/>
</dbReference>
<feature type="domain" description="O-methyltransferase C-terminal" evidence="5">
    <location>
        <begin position="161"/>
        <end position="365"/>
    </location>
</feature>
<dbReference type="GO" id="GO:0008757">
    <property type="term" value="F:S-adenosylmethionine-dependent methyltransferase activity"/>
    <property type="evidence" value="ECO:0007669"/>
    <property type="project" value="UniProtKB-ARBA"/>
</dbReference>
<evidence type="ECO:0000313" key="6">
    <source>
        <dbReference type="EMBL" id="KAG2563184.1"/>
    </source>
</evidence>
<dbReference type="InterPro" id="IPR029063">
    <property type="entry name" value="SAM-dependent_MTases_sf"/>
</dbReference>
<evidence type="ECO:0000313" key="7">
    <source>
        <dbReference type="Proteomes" id="UP000823388"/>
    </source>
</evidence>
<accession>A0A8T0PYT9</accession>
<feature type="active site" description="Proton acceptor" evidence="4">
    <location>
        <position position="289"/>
    </location>
</feature>
<dbReference type="InterPro" id="IPR001077">
    <property type="entry name" value="COMT_C"/>
</dbReference>
<gene>
    <name evidence="6" type="ORF">PVAP13_8KG268002</name>
</gene>
<keyword evidence="2" id="KW-0808">Transferase</keyword>
<dbReference type="GO" id="GO:0032259">
    <property type="term" value="P:methylation"/>
    <property type="evidence" value="ECO:0007669"/>
    <property type="project" value="UniProtKB-KW"/>
</dbReference>
<dbReference type="PIRSF" id="PIRSF005739">
    <property type="entry name" value="O-mtase"/>
    <property type="match status" value="1"/>
</dbReference>
<dbReference type="Pfam" id="PF00891">
    <property type="entry name" value="Methyltransf_2"/>
    <property type="match status" value="1"/>
</dbReference>
<dbReference type="SUPFAM" id="SSF46785">
    <property type="entry name" value="Winged helix' DNA-binding domain"/>
    <property type="match status" value="1"/>
</dbReference>
<dbReference type="Gene3D" id="3.40.50.150">
    <property type="entry name" value="Vaccinia Virus protein VP39"/>
    <property type="match status" value="1"/>
</dbReference>
<evidence type="ECO:0000259" key="5">
    <source>
        <dbReference type="Pfam" id="PF00891"/>
    </source>
</evidence>
<dbReference type="PROSITE" id="PS51683">
    <property type="entry name" value="SAM_OMT_II"/>
    <property type="match status" value="1"/>
</dbReference>
<keyword evidence="7" id="KW-1185">Reference proteome</keyword>
<proteinExistence type="predicted"/>
<name>A0A8T0PYT9_PANVG</name>
<dbReference type="FunFam" id="3.40.50.150:FF:000057">
    <property type="entry name" value="O-methyltransferase ZRP4"/>
    <property type="match status" value="1"/>
</dbReference>
<dbReference type="EMBL" id="CM029051">
    <property type="protein sequence ID" value="KAG2563184.1"/>
    <property type="molecule type" value="Genomic_DNA"/>
</dbReference>
<reference evidence="6 7" key="1">
    <citation type="submission" date="2020-05" db="EMBL/GenBank/DDBJ databases">
        <title>WGS assembly of Panicum virgatum.</title>
        <authorList>
            <person name="Lovell J.T."/>
            <person name="Jenkins J."/>
            <person name="Shu S."/>
            <person name="Juenger T.E."/>
            <person name="Schmutz J."/>
        </authorList>
    </citation>
    <scope>NUCLEOTIDE SEQUENCE [LARGE SCALE GENOMIC DNA]</scope>
    <source>
        <strain evidence="7">cv. AP13</strain>
    </source>
</reference>
<protein>
    <recommendedName>
        <fullName evidence="5">O-methyltransferase C-terminal domain-containing protein</fullName>
    </recommendedName>
</protein>
<comment type="caution">
    <text evidence="6">The sequence shown here is derived from an EMBL/GenBank/DDBJ whole genome shotgun (WGS) entry which is preliminary data.</text>
</comment>
<dbReference type="PANTHER" id="PTHR11746">
    <property type="entry name" value="O-METHYLTRANSFERASE"/>
    <property type="match status" value="1"/>
</dbReference>
<dbReference type="AlphaFoldDB" id="A0A8T0PYT9"/>
<evidence type="ECO:0000256" key="2">
    <source>
        <dbReference type="ARBA" id="ARBA00022679"/>
    </source>
</evidence>
<dbReference type="SUPFAM" id="SSF53335">
    <property type="entry name" value="S-adenosyl-L-methionine-dependent methyltransferases"/>
    <property type="match status" value="1"/>
</dbReference>
<keyword evidence="3" id="KW-0949">S-adenosyl-L-methionine</keyword>
<dbReference type="InterPro" id="IPR036390">
    <property type="entry name" value="WH_DNA-bd_sf"/>
</dbReference>
<evidence type="ECO:0000256" key="3">
    <source>
        <dbReference type="ARBA" id="ARBA00022691"/>
    </source>
</evidence>
<dbReference type="InterPro" id="IPR036388">
    <property type="entry name" value="WH-like_DNA-bd_sf"/>
</dbReference>
<sequence>MKQVQFTGTVNRKSLYIEIWYQWLLLYHQQIKAIPNQAKLKHFAMGSIQEQHSSAGGHQALLDAQLDLWHNTFAFIKSMALTTSVVKPLHPSKLPSLRRLMRVLTVPGIFSAAAANPAEDDGDRVVYGLTPASRLLIGSVHNLAPTLSLILHEMFVSPFLSLGTWLEHELPDLALFEVAHGKAVWDVILHDATISSLFNAGMVADSRFLMDIAIRECGHGISSLIDVAGGHGAAAQAIAEAFPHIECSVLDLQHVVDSAPADTGLKYIAGDMFESIPPANAVFLEWVMHDWRDSECITILKNCKKAIPTRDAGGKVIIVDAVVGAGCSTPKHRETQVLYDLFIMVANGIERDEQEWRNIILEAGFTHYNIIPVLGVRSIIEVYP</sequence>
<dbReference type="Gene3D" id="1.10.10.10">
    <property type="entry name" value="Winged helix-like DNA-binding domain superfamily/Winged helix DNA-binding domain"/>
    <property type="match status" value="1"/>
</dbReference>
<dbReference type="Proteomes" id="UP000823388">
    <property type="component" value="Chromosome 8K"/>
</dbReference>
<evidence type="ECO:0000256" key="1">
    <source>
        <dbReference type="ARBA" id="ARBA00022603"/>
    </source>
</evidence>